<keyword evidence="2" id="KW-1185">Reference proteome</keyword>
<evidence type="ECO:0000313" key="2">
    <source>
        <dbReference type="Proteomes" id="UP001328107"/>
    </source>
</evidence>
<reference evidence="2" key="1">
    <citation type="submission" date="2022-10" db="EMBL/GenBank/DDBJ databases">
        <title>Genome assembly of Pristionchus species.</title>
        <authorList>
            <person name="Yoshida K."/>
            <person name="Sommer R.J."/>
        </authorList>
    </citation>
    <scope>NUCLEOTIDE SEQUENCE [LARGE SCALE GENOMIC DNA]</scope>
    <source>
        <strain evidence="2">RS5460</strain>
    </source>
</reference>
<evidence type="ECO:0000313" key="1">
    <source>
        <dbReference type="EMBL" id="GMR33678.1"/>
    </source>
</evidence>
<gene>
    <name evidence="1" type="ORF">PMAYCL1PPCAC_03873</name>
</gene>
<organism evidence="1 2">
    <name type="scientific">Pristionchus mayeri</name>
    <dbReference type="NCBI Taxonomy" id="1317129"/>
    <lineage>
        <taxon>Eukaryota</taxon>
        <taxon>Metazoa</taxon>
        <taxon>Ecdysozoa</taxon>
        <taxon>Nematoda</taxon>
        <taxon>Chromadorea</taxon>
        <taxon>Rhabditida</taxon>
        <taxon>Rhabditina</taxon>
        <taxon>Diplogasteromorpha</taxon>
        <taxon>Diplogasteroidea</taxon>
        <taxon>Neodiplogasteridae</taxon>
        <taxon>Pristionchus</taxon>
    </lineage>
</organism>
<name>A0AAN5C1T0_9BILA</name>
<sequence>MGNTPINFVFQNLHILTYHFGRLIFSNRCAFRSSTNKFTYAKCRNYIFTRGGLSYRHSVGRI</sequence>
<dbReference type="AlphaFoldDB" id="A0AAN5C1T0"/>
<proteinExistence type="predicted"/>
<dbReference type="Proteomes" id="UP001328107">
    <property type="component" value="Unassembled WGS sequence"/>
</dbReference>
<protein>
    <submittedName>
        <fullName evidence="1">Uncharacterized protein</fullName>
    </submittedName>
</protein>
<accession>A0AAN5C1T0</accession>
<comment type="caution">
    <text evidence="1">The sequence shown here is derived from an EMBL/GenBank/DDBJ whole genome shotgun (WGS) entry which is preliminary data.</text>
</comment>
<dbReference type="EMBL" id="BTRK01000001">
    <property type="protein sequence ID" value="GMR33678.1"/>
    <property type="molecule type" value="Genomic_DNA"/>
</dbReference>